<name>A0AAV5KNL4_9ROSI</name>
<evidence type="ECO:0000313" key="1">
    <source>
        <dbReference type="EMBL" id="GKV26116.1"/>
    </source>
</evidence>
<sequence>MNSPGKISVHVRYYRSFLILDSESSRCSSLGLTDCLELLVGQNDS</sequence>
<proteinExistence type="predicted"/>
<accession>A0AAV5KNL4</accession>
<reference evidence="1 2" key="1">
    <citation type="journal article" date="2021" name="Commun. Biol.">
        <title>The genome of Shorea leprosula (Dipterocarpaceae) highlights the ecological relevance of drought in aseasonal tropical rainforests.</title>
        <authorList>
            <person name="Ng K.K.S."/>
            <person name="Kobayashi M.J."/>
            <person name="Fawcett J.A."/>
            <person name="Hatakeyama M."/>
            <person name="Paape T."/>
            <person name="Ng C.H."/>
            <person name="Ang C.C."/>
            <person name="Tnah L.H."/>
            <person name="Lee C.T."/>
            <person name="Nishiyama T."/>
            <person name="Sese J."/>
            <person name="O'Brien M.J."/>
            <person name="Copetti D."/>
            <person name="Mohd Noor M.I."/>
            <person name="Ong R.C."/>
            <person name="Putra M."/>
            <person name="Sireger I.Z."/>
            <person name="Indrioko S."/>
            <person name="Kosugi Y."/>
            <person name="Izuno A."/>
            <person name="Isagi Y."/>
            <person name="Lee S.L."/>
            <person name="Shimizu K.K."/>
        </authorList>
    </citation>
    <scope>NUCLEOTIDE SEQUENCE [LARGE SCALE GENOMIC DNA]</scope>
    <source>
        <strain evidence="1">214</strain>
    </source>
</reference>
<protein>
    <submittedName>
        <fullName evidence="1">Uncharacterized protein</fullName>
    </submittedName>
</protein>
<evidence type="ECO:0000313" key="2">
    <source>
        <dbReference type="Proteomes" id="UP001054252"/>
    </source>
</evidence>
<dbReference type="Proteomes" id="UP001054252">
    <property type="component" value="Unassembled WGS sequence"/>
</dbReference>
<dbReference type="EMBL" id="BPVZ01000071">
    <property type="protein sequence ID" value="GKV26116.1"/>
    <property type="molecule type" value="Genomic_DNA"/>
</dbReference>
<organism evidence="1 2">
    <name type="scientific">Rubroshorea leprosula</name>
    <dbReference type="NCBI Taxonomy" id="152421"/>
    <lineage>
        <taxon>Eukaryota</taxon>
        <taxon>Viridiplantae</taxon>
        <taxon>Streptophyta</taxon>
        <taxon>Embryophyta</taxon>
        <taxon>Tracheophyta</taxon>
        <taxon>Spermatophyta</taxon>
        <taxon>Magnoliopsida</taxon>
        <taxon>eudicotyledons</taxon>
        <taxon>Gunneridae</taxon>
        <taxon>Pentapetalae</taxon>
        <taxon>rosids</taxon>
        <taxon>malvids</taxon>
        <taxon>Malvales</taxon>
        <taxon>Dipterocarpaceae</taxon>
        <taxon>Rubroshorea</taxon>
    </lineage>
</organism>
<comment type="caution">
    <text evidence="1">The sequence shown here is derived from an EMBL/GenBank/DDBJ whole genome shotgun (WGS) entry which is preliminary data.</text>
</comment>
<gene>
    <name evidence="1" type="ORF">SLEP1_g35469</name>
</gene>
<keyword evidence="2" id="KW-1185">Reference proteome</keyword>
<dbReference type="AlphaFoldDB" id="A0AAV5KNL4"/>